<dbReference type="Pfam" id="PF16313">
    <property type="entry name" value="DUF4953"/>
    <property type="match status" value="1"/>
</dbReference>
<evidence type="ECO:0000259" key="4">
    <source>
        <dbReference type="Pfam" id="PF16313"/>
    </source>
</evidence>
<feature type="region of interest" description="Disordered" evidence="2">
    <location>
        <begin position="730"/>
        <end position="788"/>
    </location>
</feature>
<feature type="compositionally biased region" description="Polar residues" evidence="2">
    <location>
        <begin position="106"/>
        <end position="132"/>
    </location>
</feature>
<feature type="coiled-coil region" evidence="1">
    <location>
        <begin position="1169"/>
        <end position="1196"/>
    </location>
</feature>
<feature type="coiled-coil region" evidence="1">
    <location>
        <begin position="255"/>
        <end position="303"/>
    </location>
</feature>
<feature type="domain" description="EcxA zinc-binding" evidence="4">
    <location>
        <begin position="804"/>
        <end position="1127"/>
    </location>
</feature>
<gene>
    <name evidence="5" type="ORF">AK812_SmicGene27510</name>
</gene>
<dbReference type="SUPFAM" id="SSF55486">
    <property type="entry name" value="Metalloproteases ('zincins'), catalytic domain"/>
    <property type="match status" value="1"/>
</dbReference>
<organism evidence="5 6">
    <name type="scientific">Symbiodinium microadriaticum</name>
    <name type="common">Dinoflagellate</name>
    <name type="synonym">Zooxanthella microadriatica</name>
    <dbReference type="NCBI Taxonomy" id="2951"/>
    <lineage>
        <taxon>Eukaryota</taxon>
        <taxon>Sar</taxon>
        <taxon>Alveolata</taxon>
        <taxon>Dinophyceae</taxon>
        <taxon>Suessiales</taxon>
        <taxon>Symbiodiniaceae</taxon>
        <taxon>Symbiodinium</taxon>
    </lineage>
</organism>
<dbReference type="Proteomes" id="UP000186817">
    <property type="component" value="Unassembled WGS sequence"/>
</dbReference>
<feature type="transmembrane region" description="Helical" evidence="3">
    <location>
        <begin position="1515"/>
        <end position="1534"/>
    </location>
</feature>
<feature type="transmembrane region" description="Helical" evidence="3">
    <location>
        <begin position="1598"/>
        <end position="1619"/>
    </location>
</feature>
<feature type="region of interest" description="Disordered" evidence="2">
    <location>
        <begin position="1734"/>
        <end position="1796"/>
    </location>
</feature>
<feature type="compositionally biased region" description="Basic residues" evidence="2">
    <location>
        <begin position="738"/>
        <end position="765"/>
    </location>
</feature>
<evidence type="ECO:0000256" key="2">
    <source>
        <dbReference type="SAM" id="MobiDB-lite"/>
    </source>
</evidence>
<sequence>MASISLVESFQPAAYAAVHIWLRLQKLESNHRIHGLHRAEDPAAPIQDTMFHLFTAVFASMLLNLVAQSVHAGCVAPVLLQMQASSDHVSLSSPTKEPMPEKKEVSATSSANQAPATENTTEVTSASIQGVSNPADGDNEQGQGAEKSPLPLKVTSGSSADTTMTFGGGEIALPAAGESIADDPVAVSVDSITTEEEKESGTENDKILKKLFEQIFAICLPFEDISRSSYPMYDPTVQQMIIAQSEMQRFHETEIRRREANVRALMQKISEMTQEDQGSTMRIEELERQRSMLRSAMAHMNQVHQASKTEHEVALMRIEEVSQSQHHELAESLSSQFRGWSPCAGSSRRLTLLIDAVDLLEDELGKEKDACQSRSASAFVDVLQGSGISTDTLSLDMTNAFAGGEVLEILVTAITMDGAYIEGAGFWTALGENTATHLVLQLDRVRSVIDVYQPPTSFRTSDRQSQEEVVLGVGDGWLDVLALQPCAPPMSHKVIVDAAQMVARMFYTYSLESVTSYRIVTAEAYPQNFDVSVEYLSSPAPVILGFSVVMLPTTPMKPRFADDRLLYFTTDFVDVGYHQADMHTLPSEAVDRQISLMWRWDLGKLRNRTIRIHVDPTVPLRWQAWVKEGVEAWNSAFATLRMPSAVRAVLPSDDDWPQDYSMADARYNTIYWSLSDDISSEGDAQVDPRTGEIIKADIRMGSGWVWAWLSELDLLAANTTREDRLALLGQGVVSGTQPHKRSRRPAGRSRRPTRSMHAQKSRHTKIPREVPESGETSEGPVQLPRHGVHAGPLLLSAGQPLTTPQLEVLMGEGLKSVVMHEMGHILGLRHNFKGSTSIAQNCLENRSCTAVHGLSASIMDYLPMNLPEPEREPNSVHIFPPTIGAYDKLAIRYGYSEPSESPTEAFYGLAALLEEAKAFDVCYDADEELGEDPFCMTEDLGEDPVAFHEKRLTRIARVQGELHKRYVQADGPWRNYGNSLGSLLREAEVAGLSLIPWVGGIRNSYAHRGPVWNASKARRPVPLRMQRRALEAVLKLLRPDAAGLLPPAEALPFAVTGEEDSLKSLDLVRLSENLIKKLLAKLLSSKRLLQVRKQELLVASATPQSASDGADALTVEEFLTRMSDGILGGFHLDSHPEASASLTAEMTLQLEFVRSMTALFEKDLPASLEAQLLLQLHQLRRDIAAEERRLRKAGDDSIARERPTLLEVHVTLLKRELVSALCGKGDKEDCKEAKSDGHQVKSIMWTLVTGTATSTVCLFVLALVESLVLGDGSFDMHLLQPLQPVLMLRQWNKFIAPWRDRPGHCETPLKHRSLFSLLTAAISRFFPTLDAGSLMRLRIIALTLCCLSLAEPDVQVGKLASGESVNCSTRTECLALLRDVTATRHEKEAEAYSMLGYADKALRQASSAEGLAKASLAETEDAEAEAVRWSTKVQELEDRLRSAQQDVAKSEAAAQDAKTAEKRAEAAQAEATREKKHQSALSSEPAKERCLEDFASCTAGLAVLQLEQWMAMLHINRFFVSLVVMAVGTGLLLLPARAQAASFAVCALVVLPVLLAGAFREFLRFVASSPPSELLGSVAGLLTAVLAFAFLWQGADGLRLLLGAALAVLLGDLVLVASWIPLPEALAALSAMALGYAGAAAGLYRRRATQAFAMAVPAALALPAGFLLFLEALGRSEAYLEDIVSALLPWADKHSEEVVGSTFCEYGRLAWLLLQLPALVHLLTAPGMDVAPFPWESEEPAKSSTVPEASPPEEPEKKNDVQAAEAETQPEVAEAVTPVPSIPSQPAAVPQPELEKLDPVATTELLQKTVAALQALETALSPKSSQARASEAPPATVLAAAPGHSAADGEASNAQ</sequence>
<keyword evidence="3" id="KW-1133">Transmembrane helix</keyword>
<reference evidence="5 6" key="1">
    <citation type="submission" date="2016-02" db="EMBL/GenBank/DDBJ databases">
        <title>Genome analysis of coral dinoflagellate symbionts highlights evolutionary adaptations to a symbiotic lifestyle.</title>
        <authorList>
            <person name="Aranda M."/>
            <person name="Li Y."/>
            <person name="Liew Y.J."/>
            <person name="Baumgarten S."/>
            <person name="Simakov O."/>
            <person name="Wilson M."/>
            <person name="Piel J."/>
            <person name="Ashoor H."/>
            <person name="Bougouffa S."/>
            <person name="Bajic V.B."/>
            <person name="Ryu T."/>
            <person name="Ravasi T."/>
            <person name="Bayer T."/>
            <person name="Micklem G."/>
            <person name="Kim H."/>
            <person name="Bhak J."/>
            <person name="Lajeunesse T.C."/>
            <person name="Voolstra C.R."/>
        </authorList>
    </citation>
    <scope>NUCLEOTIDE SEQUENCE [LARGE SCALE GENOMIC DNA]</scope>
    <source>
        <strain evidence="5 6">CCMP2467</strain>
    </source>
</reference>
<evidence type="ECO:0000313" key="5">
    <source>
        <dbReference type="EMBL" id="OLP90830.1"/>
    </source>
</evidence>
<proteinExistence type="predicted"/>
<feature type="transmembrane region" description="Helical" evidence="3">
    <location>
        <begin position="1626"/>
        <end position="1644"/>
    </location>
</feature>
<feature type="region of interest" description="Disordered" evidence="2">
    <location>
        <begin position="89"/>
        <end position="159"/>
    </location>
</feature>
<dbReference type="Gene3D" id="3.40.390.10">
    <property type="entry name" value="Collagenase (Catalytic Domain)"/>
    <property type="match status" value="1"/>
</dbReference>
<dbReference type="InterPro" id="IPR024079">
    <property type="entry name" value="MetalloPept_cat_dom_sf"/>
</dbReference>
<keyword evidence="6" id="KW-1185">Reference proteome</keyword>
<dbReference type="PANTHER" id="PTHR38478">
    <property type="entry name" value="PEPTIDASE M1A AND M12B"/>
    <property type="match status" value="1"/>
</dbReference>
<feature type="transmembrane region" description="Helical" evidence="3">
    <location>
        <begin position="1540"/>
        <end position="1562"/>
    </location>
</feature>
<evidence type="ECO:0000313" key="6">
    <source>
        <dbReference type="Proteomes" id="UP000186817"/>
    </source>
</evidence>
<protein>
    <recommendedName>
        <fullName evidence="4">EcxA zinc-binding domain-containing protein</fullName>
    </recommendedName>
</protein>
<feature type="region of interest" description="Disordered" evidence="2">
    <location>
        <begin position="1820"/>
        <end position="1855"/>
    </location>
</feature>
<dbReference type="InterPro" id="IPR032534">
    <property type="entry name" value="EcxA_zinc-bd"/>
</dbReference>
<accession>A0A1Q9D6M8</accession>
<evidence type="ECO:0000256" key="1">
    <source>
        <dbReference type="SAM" id="Coils"/>
    </source>
</evidence>
<keyword evidence="1" id="KW-0175">Coiled coil</keyword>
<dbReference type="OrthoDB" id="406838at2759"/>
<feature type="transmembrane region" description="Helical" evidence="3">
    <location>
        <begin position="1574"/>
        <end position="1592"/>
    </location>
</feature>
<keyword evidence="3" id="KW-0472">Membrane</keyword>
<comment type="caution">
    <text evidence="5">The sequence shown here is derived from an EMBL/GenBank/DDBJ whole genome shotgun (WGS) entry which is preliminary data.</text>
</comment>
<keyword evidence="3" id="KW-0812">Transmembrane</keyword>
<name>A0A1Q9D6M8_SYMMI</name>
<feature type="transmembrane region" description="Helical" evidence="3">
    <location>
        <begin position="1650"/>
        <end position="1670"/>
    </location>
</feature>
<dbReference type="PANTHER" id="PTHR38478:SF1">
    <property type="entry name" value="ZINC DEPENDENT METALLOPROTEASE DOMAIN LIPOPROTEIN"/>
    <property type="match status" value="1"/>
</dbReference>
<dbReference type="EMBL" id="LSRX01000692">
    <property type="protein sequence ID" value="OLP90830.1"/>
    <property type="molecule type" value="Genomic_DNA"/>
</dbReference>
<evidence type="ECO:0000256" key="3">
    <source>
        <dbReference type="SAM" id="Phobius"/>
    </source>
</evidence>
<feature type="region of interest" description="Disordered" evidence="2">
    <location>
        <begin position="1444"/>
        <end position="1484"/>
    </location>
</feature>
<dbReference type="GO" id="GO:0008237">
    <property type="term" value="F:metallopeptidase activity"/>
    <property type="evidence" value="ECO:0007669"/>
    <property type="project" value="InterPro"/>
</dbReference>